<sequence>MLALRPEGTQEVSASPTFDEGEWTFFPKDMEAWMQAAKAKPEENPISEYNAGQDLEYRRWRLQKNDTDSEASQDQHYVSAFTDTPIRKWAGEPGALIIRNQRKSTLYDESVPYSHREGYTFADYTANDSTIVWRMYRTRD</sequence>
<organism evidence="1 2">
    <name type="scientific">Trichoglossum hirsutum</name>
    <dbReference type="NCBI Taxonomy" id="265104"/>
    <lineage>
        <taxon>Eukaryota</taxon>
        <taxon>Fungi</taxon>
        <taxon>Dikarya</taxon>
        <taxon>Ascomycota</taxon>
        <taxon>Pezizomycotina</taxon>
        <taxon>Geoglossomycetes</taxon>
        <taxon>Geoglossales</taxon>
        <taxon>Geoglossaceae</taxon>
        <taxon>Trichoglossum</taxon>
    </lineage>
</organism>
<evidence type="ECO:0000313" key="1">
    <source>
        <dbReference type="EMBL" id="KAH0548576.1"/>
    </source>
</evidence>
<reference evidence="1" key="1">
    <citation type="submission" date="2021-03" db="EMBL/GenBank/DDBJ databases">
        <title>Comparative genomics and phylogenomic investigation of the class Geoglossomycetes provide insights into ecological specialization and systematics.</title>
        <authorList>
            <person name="Melie T."/>
            <person name="Pirro S."/>
            <person name="Miller A.N."/>
            <person name="Quandt A."/>
        </authorList>
    </citation>
    <scope>NUCLEOTIDE SEQUENCE</scope>
    <source>
        <strain evidence="1">CAQ_001_2017</strain>
    </source>
</reference>
<keyword evidence="2" id="KW-1185">Reference proteome</keyword>
<gene>
    <name evidence="1" type="ORF">GP486_007879</name>
</gene>
<comment type="caution">
    <text evidence="1">The sequence shown here is derived from an EMBL/GenBank/DDBJ whole genome shotgun (WGS) entry which is preliminary data.</text>
</comment>
<proteinExistence type="predicted"/>
<name>A0A9P8IAX2_9PEZI</name>
<dbReference type="EMBL" id="JAGHQM010002520">
    <property type="protein sequence ID" value="KAH0548576.1"/>
    <property type="molecule type" value="Genomic_DNA"/>
</dbReference>
<dbReference type="AlphaFoldDB" id="A0A9P8IAX2"/>
<evidence type="ECO:0000313" key="2">
    <source>
        <dbReference type="Proteomes" id="UP000750711"/>
    </source>
</evidence>
<dbReference type="Proteomes" id="UP000750711">
    <property type="component" value="Unassembled WGS sequence"/>
</dbReference>
<protein>
    <submittedName>
        <fullName evidence="1">Uncharacterized protein</fullName>
    </submittedName>
</protein>
<accession>A0A9P8IAX2</accession>